<evidence type="ECO:0000313" key="3">
    <source>
        <dbReference type="EMBL" id="GEP41135.1"/>
    </source>
</evidence>
<dbReference type="InterPro" id="IPR015943">
    <property type="entry name" value="WD40/YVTN_repeat-like_dom_sf"/>
</dbReference>
<dbReference type="InterPro" id="IPR011047">
    <property type="entry name" value="Quinoprotein_ADH-like_sf"/>
</dbReference>
<feature type="chain" id="PRO_5022196805" evidence="1">
    <location>
        <begin position="27"/>
        <end position="766"/>
    </location>
</feature>
<feature type="domain" description="Pyrrolo-quinoline quinone repeat" evidence="2">
    <location>
        <begin position="322"/>
        <end position="418"/>
    </location>
</feature>
<evidence type="ECO:0000259" key="2">
    <source>
        <dbReference type="Pfam" id="PF13360"/>
    </source>
</evidence>
<dbReference type="RefSeq" id="WP_170266528.1">
    <property type="nucleotide sequence ID" value="NZ_BKAG01000002.1"/>
</dbReference>
<keyword evidence="4" id="KW-1185">Reference proteome</keyword>
<dbReference type="GO" id="GO:0004674">
    <property type="term" value="F:protein serine/threonine kinase activity"/>
    <property type="evidence" value="ECO:0007669"/>
    <property type="project" value="UniProtKB-KW"/>
</dbReference>
<protein>
    <submittedName>
        <fullName evidence="3">Serine/threonine protein kinase</fullName>
    </submittedName>
</protein>
<dbReference type="InterPro" id="IPR018391">
    <property type="entry name" value="PQQ_b-propeller_rpt"/>
</dbReference>
<dbReference type="AlphaFoldDB" id="A0A512M316"/>
<feature type="domain" description="Pyrrolo-quinoline quinone repeat" evidence="2">
    <location>
        <begin position="60"/>
        <end position="211"/>
    </location>
</feature>
<dbReference type="SMART" id="SM00564">
    <property type="entry name" value="PQQ"/>
    <property type="match status" value="5"/>
</dbReference>
<comment type="caution">
    <text evidence="3">The sequence shown here is derived from an EMBL/GenBank/DDBJ whole genome shotgun (WGS) entry which is preliminary data.</text>
</comment>
<keyword evidence="3" id="KW-0808">Transferase</keyword>
<keyword evidence="3" id="KW-0723">Serine/threonine-protein kinase</keyword>
<dbReference type="EMBL" id="BKAG01000002">
    <property type="protein sequence ID" value="GEP41135.1"/>
    <property type="molecule type" value="Genomic_DNA"/>
</dbReference>
<keyword evidence="3" id="KW-0418">Kinase</keyword>
<sequence>MESFVFPRRAALAALALLSSGTFATANDWTNWRGPLQNGVSLEHYTDAGKLPDTPAWTYDMRGRGSPVVVDGKVVLWGYRGETTDLIEVLAVIDAKTGKKLWEIEISDYLSDSIYNRYTIGAPTVDPETKRIYLVSNAGRFVCYDLDGKKAFDIPLMEDFGRMTFPNSRVGSPVIEGDIVMVHYIFSNWGADGPAADRVYGFDKKTGELVWWSLPGVSPPVDSSFSTPVLETRDGKRVAYYTTGCGNLVCFNARSGKPYFRMPLCKNGMNPSVVLHKGNVITVHNDENVDSTEKGRMSCVKLPEKLAAAAPGAETTVLEPSAEVWRNPVGATSSSPVVVGDTIYQLSDGGELLAIDANTGKDLWKKKLSNANLHSSPLYVDGLLYCPMMEGKLVVVKPGATDGEIVQEIKLDGGDSAQCLGAPVVCDGVLYVTTTDTFYAFPIPNKGIKTDPAPVAVIPKAGKAVALQIIPAEVVIMRGSKQAFRIRSIDANGMVVSDKVEGVKWESFIPPTAKVKATMDAKFNDAGELVVAADAKVSAGAFKGTAPDGTFGTIRGRALKALPITEDFEAYELADEFPADAANPAYKFSFPPLPWIGARFKFQVMEKDGNKVFGKSFDRLLFQRGTVFVAPSTLSNYTMQADVMTDGSARSKSDIGLINQRYLICLRSNANKLEVSSNPERLAVAAPFKVSANTWYTLKTRVDTNADGSGVVKGKIWTKGQPEPEAWTVEAKVARAHTQGSPGIFGFTPMNQKRVFLDNLSITENK</sequence>
<accession>A0A512M316</accession>
<evidence type="ECO:0000256" key="1">
    <source>
        <dbReference type="SAM" id="SignalP"/>
    </source>
</evidence>
<organism evidence="3 4">
    <name type="scientific">Brevifollis gellanilyticus</name>
    <dbReference type="NCBI Taxonomy" id="748831"/>
    <lineage>
        <taxon>Bacteria</taxon>
        <taxon>Pseudomonadati</taxon>
        <taxon>Verrucomicrobiota</taxon>
        <taxon>Verrucomicrobiia</taxon>
        <taxon>Verrucomicrobiales</taxon>
        <taxon>Verrucomicrobiaceae</taxon>
    </lineage>
</organism>
<dbReference type="PANTHER" id="PTHR34512">
    <property type="entry name" value="CELL SURFACE PROTEIN"/>
    <property type="match status" value="1"/>
</dbReference>
<dbReference type="PANTHER" id="PTHR34512:SF30">
    <property type="entry name" value="OUTER MEMBRANE PROTEIN ASSEMBLY FACTOR BAMB"/>
    <property type="match status" value="1"/>
</dbReference>
<evidence type="ECO:0000313" key="4">
    <source>
        <dbReference type="Proteomes" id="UP000321577"/>
    </source>
</evidence>
<gene>
    <name evidence="3" type="ORF">BGE01nite_04260</name>
</gene>
<feature type="signal peptide" evidence="1">
    <location>
        <begin position="1"/>
        <end position="26"/>
    </location>
</feature>
<dbReference type="Pfam" id="PF13360">
    <property type="entry name" value="PQQ_2"/>
    <property type="match status" value="2"/>
</dbReference>
<dbReference type="Proteomes" id="UP000321577">
    <property type="component" value="Unassembled WGS sequence"/>
</dbReference>
<reference evidence="3 4" key="1">
    <citation type="submission" date="2019-07" db="EMBL/GenBank/DDBJ databases">
        <title>Whole genome shotgun sequence of Brevifollis gellanilyticus NBRC 108608.</title>
        <authorList>
            <person name="Hosoyama A."/>
            <person name="Uohara A."/>
            <person name="Ohji S."/>
            <person name="Ichikawa N."/>
        </authorList>
    </citation>
    <scope>NUCLEOTIDE SEQUENCE [LARGE SCALE GENOMIC DNA]</scope>
    <source>
        <strain evidence="3 4">NBRC 108608</strain>
    </source>
</reference>
<keyword evidence="1" id="KW-0732">Signal</keyword>
<proteinExistence type="predicted"/>
<dbReference type="Gene3D" id="2.130.10.10">
    <property type="entry name" value="YVTN repeat-like/Quinoprotein amine dehydrogenase"/>
    <property type="match status" value="2"/>
</dbReference>
<dbReference type="SUPFAM" id="SSF50998">
    <property type="entry name" value="Quinoprotein alcohol dehydrogenase-like"/>
    <property type="match status" value="2"/>
</dbReference>
<name>A0A512M316_9BACT</name>
<dbReference type="InterPro" id="IPR002372">
    <property type="entry name" value="PQQ_rpt_dom"/>
</dbReference>